<reference evidence="1 2" key="1">
    <citation type="submission" date="2023-02" db="EMBL/GenBank/DDBJ databases">
        <title>LHISI_Scaffold_Assembly.</title>
        <authorList>
            <person name="Stuart O.P."/>
            <person name="Cleave R."/>
            <person name="Magrath M.J.L."/>
            <person name="Mikheyev A.S."/>
        </authorList>
    </citation>
    <scope>NUCLEOTIDE SEQUENCE [LARGE SCALE GENOMIC DNA]</scope>
    <source>
        <strain evidence="1">Daus_M_001</strain>
        <tissue evidence="1">Leg muscle</tissue>
    </source>
</reference>
<dbReference type="EMBL" id="JARBHB010000004">
    <property type="protein sequence ID" value="KAJ8887745.1"/>
    <property type="molecule type" value="Genomic_DNA"/>
</dbReference>
<comment type="caution">
    <text evidence="1">The sequence shown here is derived from an EMBL/GenBank/DDBJ whole genome shotgun (WGS) entry which is preliminary data.</text>
</comment>
<keyword evidence="2" id="KW-1185">Reference proteome</keyword>
<evidence type="ECO:0000313" key="2">
    <source>
        <dbReference type="Proteomes" id="UP001159363"/>
    </source>
</evidence>
<gene>
    <name evidence="1" type="ORF">PR048_013963</name>
</gene>
<organism evidence="1 2">
    <name type="scientific">Dryococelus australis</name>
    <dbReference type="NCBI Taxonomy" id="614101"/>
    <lineage>
        <taxon>Eukaryota</taxon>
        <taxon>Metazoa</taxon>
        <taxon>Ecdysozoa</taxon>
        <taxon>Arthropoda</taxon>
        <taxon>Hexapoda</taxon>
        <taxon>Insecta</taxon>
        <taxon>Pterygota</taxon>
        <taxon>Neoptera</taxon>
        <taxon>Polyneoptera</taxon>
        <taxon>Phasmatodea</taxon>
        <taxon>Verophasmatodea</taxon>
        <taxon>Anareolatae</taxon>
        <taxon>Phasmatidae</taxon>
        <taxon>Eurycanthinae</taxon>
        <taxon>Dryococelus</taxon>
    </lineage>
</organism>
<protein>
    <submittedName>
        <fullName evidence="1">Uncharacterized protein</fullName>
    </submittedName>
</protein>
<accession>A0ABQ9HTM2</accession>
<sequence length="350" mass="39505">MTQHLTLGPAYINKGTLHWVQHIEKRSSHRISHQDQHIEKGPSHRVQHIQKGTSRGDQHICQSTSHQGQHIDKGTSHWDQHIDRASHTESMAPNTGTTLYDTAPRPGPAYQQGHLTLGPIYILEHISPGTANMHEYLTRNSISKNVPLNETIISTRTHHTGTSISARLPHTVTSISIAHCTPGPAHMPENLTLGLAYTHGHVPLSTYWSWCGLSKFYALRPRWVKTQPEEVVCPCIYCSNLKLICVALQNITNNKIEEEDLLLNCLNEDCWPEEHSDCPSTETLTVESLGLGEEEEEVKFAIWEHGDLIRKSVSIDNFLKDVRHWTKKAIPHSYIRKIQMKGIAEAKISV</sequence>
<evidence type="ECO:0000313" key="1">
    <source>
        <dbReference type="EMBL" id="KAJ8887745.1"/>
    </source>
</evidence>
<dbReference type="Proteomes" id="UP001159363">
    <property type="component" value="Chromosome X"/>
</dbReference>
<proteinExistence type="predicted"/>
<name>A0ABQ9HTM2_9NEOP</name>